<gene>
    <name evidence="2" type="ORF">FB473_003147</name>
</gene>
<dbReference type="Proteomes" id="UP000749311">
    <property type="component" value="Unassembled WGS sequence"/>
</dbReference>
<feature type="region of interest" description="Disordered" evidence="1">
    <location>
        <begin position="1"/>
        <end position="21"/>
    </location>
</feature>
<dbReference type="RefSeq" id="WP_167170884.1">
    <property type="nucleotide sequence ID" value="NZ_BAAAOO010000004.1"/>
</dbReference>
<evidence type="ECO:0000313" key="2">
    <source>
        <dbReference type="EMBL" id="NIH58452.1"/>
    </source>
</evidence>
<proteinExistence type="predicted"/>
<accession>A0ABX0SJ82</accession>
<organism evidence="2 3">
    <name type="scientific">Brooklawnia cerclae</name>
    <dbReference type="NCBI Taxonomy" id="349934"/>
    <lineage>
        <taxon>Bacteria</taxon>
        <taxon>Bacillati</taxon>
        <taxon>Actinomycetota</taxon>
        <taxon>Actinomycetes</taxon>
        <taxon>Propionibacteriales</taxon>
        <taxon>Propionibacteriaceae</taxon>
        <taxon>Brooklawnia</taxon>
    </lineage>
</organism>
<keyword evidence="3" id="KW-1185">Reference proteome</keyword>
<dbReference type="EMBL" id="JAAMOZ010000003">
    <property type="protein sequence ID" value="NIH58452.1"/>
    <property type="molecule type" value="Genomic_DNA"/>
</dbReference>
<comment type="caution">
    <text evidence="2">The sequence shown here is derived from an EMBL/GenBank/DDBJ whole genome shotgun (WGS) entry which is preliminary data.</text>
</comment>
<sequence>MPDEYLRPPLNAVRPPAGMHRGHEGTYASELVLARLVWRDCVEVVPARLSWICDDRIRVEWTDHGRTRRTWLPFADVRRKMRWREGQGGPV</sequence>
<name>A0ABX0SJ82_9ACTN</name>
<protein>
    <recommendedName>
        <fullName evidence="4">Transposase</fullName>
    </recommendedName>
</protein>
<evidence type="ECO:0000256" key="1">
    <source>
        <dbReference type="SAM" id="MobiDB-lite"/>
    </source>
</evidence>
<evidence type="ECO:0008006" key="4">
    <source>
        <dbReference type="Google" id="ProtNLM"/>
    </source>
</evidence>
<reference evidence="2 3" key="1">
    <citation type="submission" date="2020-02" db="EMBL/GenBank/DDBJ databases">
        <title>Sequencing the genomes of 1000 actinobacteria strains.</title>
        <authorList>
            <person name="Klenk H.-P."/>
        </authorList>
    </citation>
    <scope>NUCLEOTIDE SEQUENCE [LARGE SCALE GENOMIC DNA]</scope>
    <source>
        <strain evidence="2 3">DSM 19609</strain>
    </source>
</reference>
<evidence type="ECO:0000313" key="3">
    <source>
        <dbReference type="Proteomes" id="UP000749311"/>
    </source>
</evidence>